<keyword evidence="1" id="KW-0732">Signal</keyword>
<sequence>MKYILAIFIACLALTAQAKTYGSYGYSTYKPTKSYYCAGCNTQDHYVRPSVRKNGEYVQGYMKTNTNRTRVDNFTQYGNINPYTGKRGTKRGY</sequence>
<dbReference type="EMBL" id="SNZE01000024">
    <property type="protein sequence ID" value="TDR30244.1"/>
    <property type="molecule type" value="Genomic_DNA"/>
</dbReference>
<evidence type="ECO:0000313" key="2">
    <source>
        <dbReference type="EMBL" id="TDR30244.1"/>
    </source>
</evidence>
<dbReference type="AlphaFoldDB" id="A0A4R6Y1I7"/>
<gene>
    <name evidence="2" type="ORF">DFR44_12420</name>
</gene>
<dbReference type="Proteomes" id="UP000294480">
    <property type="component" value="Unassembled WGS sequence"/>
</dbReference>
<name>A0A4R6Y1I7_9BURK</name>
<accession>A0A4R6Y1I7</accession>
<organism evidence="2 3">
    <name type="scientific">Hydromonas duriensis</name>
    <dbReference type="NCBI Taxonomy" id="1527608"/>
    <lineage>
        <taxon>Bacteria</taxon>
        <taxon>Pseudomonadati</taxon>
        <taxon>Pseudomonadota</taxon>
        <taxon>Betaproteobacteria</taxon>
        <taxon>Burkholderiales</taxon>
        <taxon>Burkholderiaceae</taxon>
        <taxon>Hydromonas</taxon>
    </lineage>
</organism>
<evidence type="ECO:0000256" key="1">
    <source>
        <dbReference type="SAM" id="SignalP"/>
    </source>
</evidence>
<dbReference type="OrthoDB" id="8690161at2"/>
<evidence type="ECO:0000313" key="3">
    <source>
        <dbReference type="Proteomes" id="UP000294480"/>
    </source>
</evidence>
<protein>
    <submittedName>
        <fullName evidence="2">Uncharacterized protein</fullName>
    </submittedName>
</protein>
<feature type="signal peptide" evidence="1">
    <location>
        <begin position="1"/>
        <end position="18"/>
    </location>
</feature>
<proteinExistence type="predicted"/>
<keyword evidence="3" id="KW-1185">Reference proteome</keyword>
<comment type="caution">
    <text evidence="2">The sequence shown here is derived from an EMBL/GenBank/DDBJ whole genome shotgun (WGS) entry which is preliminary data.</text>
</comment>
<dbReference type="RefSeq" id="WP_133621309.1">
    <property type="nucleotide sequence ID" value="NZ_SNZE01000024.1"/>
</dbReference>
<feature type="chain" id="PRO_5020226023" evidence="1">
    <location>
        <begin position="19"/>
        <end position="93"/>
    </location>
</feature>
<reference evidence="2 3" key="1">
    <citation type="submission" date="2019-03" db="EMBL/GenBank/DDBJ databases">
        <title>Genomic Encyclopedia of Type Strains, Phase IV (KMG-IV): sequencing the most valuable type-strain genomes for metagenomic binning, comparative biology and taxonomic classification.</title>
        <authorList>
            <person name="Goeker M."/>
        </authorList>
    </citation>
    <scope>NUCLEOTIDE SEQUENCE [LARGE SCALE GENOMIC DNA]</scope>
    <source>
        <strain evidence="2 3">DSM 102852</strain>
    </source>
</reference>